<dbReference type="Pfam" id="PF00892">
    <property type="entry name" value="EamA"/>
    <property type="match status" value="2"/>
</dbReference>
<feature type="transmembrane region" description="Helical" evidence="6">
    <location>
        <begin position="127"/>
        <end position="145"/>
    </location>
</feature>
<dbReference type="Proteomes" id="UP000237344">
    <property type="component" value="Unassembled WGS sequence"/>
</dbReference>
<gene>
    <name evidence="8" type="ORF">KMAL_11320</name>
</gene>
<evidence type="ECO:0000256" key="2">
    <source>
        <dbReference type="ARBA" id="ARBA00007362"/>
    </source>
</evidence>
<evidence type="ECO:0000256" key="1">
    <source>
        <dbReference type="ARBA" id="ARBA00004141"/>
    </source>
</evidence>
<dbReference type="InterPro" id="IPR037185">
    <property type="entry name" value="EmrE-like"/>
</dbReference>
<protein>
    <recommendedName>
        <fullName evidence="7">EamA domain-containing protein</fullName>
    </recommendedName>
</protein>
<organism evidence="8 9">
    <name type="scientific">Novacetimonas maltaceti</name>
    <dbReference type="NCBI Taxonomy" id="1203393"/>
    <lineage>
        <taxon>Bacteria</taxon>
        <taxon>Pseudomonadati</taxon>
        <taxon>Pseudomonadota</taxon>
        <taxon>Alphaproteobacteria</taxon>
        <taxon>Acetobacterales</taxon>
        <taxon>Acetobacteraceae</taxon>
        <taxon>Novacetimonas</taxon>
    </lineage>
</organism>
<feature type="transmembrane region" description="Helical" evidence="6">
    <location>
        <begin position="216"/>
        <end position="239"/>
    </location>
</feature>
<dbReference type="InterPro" id="IPR000620">
    <property type="entry name" value="EamA_dom"/>
</dbReference>
<keyword evidence="3 6" id="KW-0812">Transmembrane</keyword>
<feature type="transmembrane region" description="Helical" evidence="6">
    <location>
        <begin position="40"/>
        <end position="60"/>
    </location>
</feature>
<feature type="transmembrane region" description="Helical" evidence="6">
    <location>
        <begin position="72"/>
        <end position="89"/>
    </location>
</feature>
<sequence length="318" mass="32917">MGNERRPVDAQATAIMVMMCAIWGTQQVIIKLAAASMAPLLQVGVRSGISAVLVALVVLYRRDHGALARWTLRGGVLAGLLFGTEFVLVGEGLRLTTASHIAIFLYTAPIFAAFGLGLCLPEERLAPLQWCGIGLAFAGVVASFAGRGPAPAGSMAWLGDLLGVAAGAASGATTTVVRVSALSRAPASVTLLYQLLGGFVLAGGAAVMMGEVRVTWTPMLVTGLLYQSVVVSFASYLAWFALLRVYLASRLGVISFMAPVFGTVFGVTVLGERLDTAFICGAAMILGGIVLVSAEDLLRGGRRARAIPDEGCITGNGT</sequence>
<dbReference type="AlphaFoldDB" id="A0A2S3W2W6"/>
<feature type="transmembrane region" description="Helical" evidence="6">
    <location>
        <begin position="101"/>
        <end position="120"/>
    </location>
</feature>
<dbReference type="SUPFAM" id="SSF103481">
    <property type="entry name" value="Multidrug resistance efflux transporter EmrE"/>
    <property type="match status" value="2"/>
</dbReference>
<evidence type="ECO:0000256" key="3">
    <source>
        <dbReference type="ARBA" id="ARBA00022692"/>
    </source>
</evidence>
<dbReference type="GO" id="GO:0016020">
    <property type="term" value="C:membrane"/>
    <property type="evidence" value="ECO:0007669"/>
    <property type="project" value="UniProtKB-SubCell"/>
</dbReference>
<keyword evidence="9" id="KW-1185">Reference proteome</keyword>
<keyword evidence="4 6" id="KW-1133">Transmembrane helix</keyword>
<comment type="subcellular location">
    <subcellularLocation>
        <location evidence="1">Membrane</location>
        <topology evidence="1">Multi-pass membrane protein</topology>
    </subcellularLocation>
</comment>
<feature type="transmembrane region" description="Helical" evidence="6">
    <location>
        <begin position="276"/>
        <end position="294"/>
    </location>
</feature>
<evidence type="ECO:0000256" key="4">
    <source>
        <dbReference type="ARBA" id="ARBA00022989"/>
    </source>
</evidence>
<evidence type="ECO:0000313" key="9">
    <source>
        <dbReference type="Proteomes" id="UP000237344"/>
    </source>
</evidence>
<comment type="caution">
    <text evidence="8">The sequence shown here is derived from an EMBL/GenBank/DDBJ whole genome shotgun (WGS) entry which is preliminary data.</text>
</comment>
<feature type="domain" description="EamA" evidence="7">
    <location>
        <begin position="16"/>
        <end position="142"/>
    </location>
</feature>
<feature type="domain" description="EamA" evidence="7">
    <location>
        <begin position="158"/>
        <end position="293"/>
    </location>
</feature>
<dbReference type="OrthoDB" id="184388at2"/>
<dbReference type="PANTHER" id="PTHR32322:SF2">
    <property type="entry name" value="EAMA DOMAIN-CONTAINING PROTEIN"/>
    <property type="match status" value="1"/>
</dbReference>
<feature type="transmembrane region" description="Helical" evidence="6">
    <location>
        <begin position="251"/>
        <end position="270"/>
    </location>
</feature>
<feature type="transmembrane region" description="Helical" evidence="6">
    <location>
        <begin position="12"/>
        <end position="34"/>
    </location>
</feature>
<evidence type="ECO:0000256" key="6">
    <source>
        <dbReference type="SAM" id="Phobius"/>
    </source>
</evidence>
<dbReference type="InterPro" id="IPR050638">
    <property type="entry name" value="AA-Vitamin_Transporters"/>
</dbReference>
<keyword evidence="5 6" id="KW-0472">Membrane</keyword>
<accession>A0A2S3W2W6</accession>
<name>A0A2S3W2W6_9PROT</name>
<comment type="similarity">
    <text evidence="2">Belongs to the EamA transporter family.</text>
</comment>
<dbReference type="PANTHER" id="PTHR32322">
    <property type="entry name" value="INNER MEMBRANE TRANSPORTER"/>
    <property type="match status" value="1"/>
</dbReference>
<evidence type="ECO:0000313" key="8">
    <source>
        <dbReference type="EMBL" id="POF63225.1"/>
    </source>
</evidence>
<evidence type="ECO:0000259" key="7">
    <source>
        <dbReference type="Pfam" id="PF00892"/>
    </source>
</evidence>
<reference evidence="8 9" key="1">
    <citation type="submission" date="2018-01" db="EMBL/GenBank/DDBJ databases">
        <title>Draft Genome Sequence of Komagataeibacter maltaceti LMG 1529, a Vinegar Producing Acetic Acid Bacterium Isolated from Malt Vinegar Brewery Acetifiers.</title>
        <authorList>
            <person name="Zhang Q."/>
            <person name="Hollensteiner J."/>
            <person name="Poehlein A."/>
            <person name="Daniel R."/>
        </authorList>
    </citation>
    <scope>NUCLEOTIDE SEQUENCE [LARGE SCALE GENOMIC DNA]</scope>
    <source>
        <strain evidence="8 9">LMG 1529</strain>
    </source>
</reference>
<dbReference type="EMBL" id="POTC01000010">
    <property type="protein sequence ID" value="POF63225.1"/>
    <property type="molecule type" value="Genomic_DNA"/>
</dbReference>
<feature type="transmembrane region" description="Helical" evidence="6">
    <location>
        <begin position="157"/>
        <end position="179"/>
    </location>
</feature>
<proteinExistence type="inferred from homology"/>
<feature type="transmembrane region" description="Helical" evidence="6">
    <location>
        <begin position="191"/>
        <end position="210"/>
    </location>
</feature>
<evidence type="ECO:0000256" key="5">
    <source>
        <dbReference type="ARBA" id="ARBA00023136"/>
    </source>
</evidence>
<dbReference type="RefSeq" id="WP_110094774.1">
    <property type="nucleotide sequence ID" value="NZ_NKUE01000011.1"/>
</dbReference>